<evidence type="ECO:0000256" key="4">
    <source>
        <dbReference type="ARBA" id="ARBA00023136"/>
    </source>
</evidence>
<dbReference type="Proteomes" id="UP000241890">
    <property type="component" value="Unassembled WGS sequence"/>
</dbReference>
<dbReference type="AlphaFoldDB" id="A0A2R5GDJ0"/>
<gene>
    <name evidence="8" type="ORF">FCC1311_020932</name>
</gene>
<evidence type="ECO:0000256" key="7">
    <source>
        <dbReference type="SAM" id="Phobius"/>
    </source>
</evidence>
<evidence type="ECO:0000256" key="2">
    <source>
        <dbReference type="ARBA" id="ARBA00022824"/>
    </source>
</evidence>
<comment type="caution">
    <text evidence="8">The sequence shown here is derived from an EMBL/GenBank/DDBJ whole genome shotgun (WGS) entry which is preliminary data.</text>
</comment>
<feature type="compositionally biased region" description="Basic and acidic residues" evidence="6">
    <location>
        <begin position="14"/>
        <end position="28"/>
    </location>
</feature>
<accession>A0A2R5GDJ0</accession>
<keyword evidence="4 7" id="KW-0472">Membrane</keyword>
<feature type="region of interest" description="Disordered" evidence="6">
    <location>
        <begin position="1"/>
        <end position="46"/>
    </location>
</feature>
<evidence type="ECO:0000256" key="3">
    <source>
        <dbReference type="ARBA" id="ARBA00022989"/>
    </source>
</evidence>
<protein>
    <submittedName>
        <fullName evidence="8">Vacuolar ATPase assembly integral membrane protein VMA21</fullName>
    </submittedName>
</protein>
<sequence length="151" mass="16336">MVSQTRARGAAAQAREETKGSEARRASKEEEEDREDELDGGAASVAKEESVRTNLFTAMGSPDNAYTVYKLLFFMVLMAAAPLGAFFYMRDNYLPSIGVTEKVDIISGVSAIFTAQIVIALYVVMAFSEDTDDVTKPAASADATSESKKEK</sequence>
<evidence type="ECO:0000256" key="1">
    <source>
        <dbReference type="ARBA" id="ARBA00022692"/>
    </source>
</evidence>
<dbReference type="PANTHER" id="PTHR31792:SF3">
    <property type="entry name" value="VACUOLAR ATPASE ASSEMBLY INTEGRAL MEMBRANE PROTEIN VMA21"/>
    <property type="match status" value="1"/>
</dbReference>
<keyword evidence="3 7" id="KW-1133">Transmembrane helix</keyword>
<dbReference type="GO" id="GO:0070072">
    <property type="term" value="P:vacuolar proton-transporting V-type ATPase complex assembly"/>
    <property type="evidence" value="ECO:0007669"/>
    <property type="project" value="InterPro"/>
</dbReference>
<evidence type="ECO:0000313" key="8">
    <source>
        <dbReference type="EMBL" id="GBG25874.1"/>
    </source>
</evidence>
<name>A0A2R5GDJ0_9STRA</name>
<evidence type="ECO:0000256" key="5">
    <source>
        <dbReference type="ARBA" id="ARBA00023329"/>
    </source>
</evidence>
<evidence type="ECO:0000313" key="9">
    <source>
        <dbReference type="Proteomes" id="UP000241890"/>
    </source>
</evidence>
<evidence type="ECO:0000256" key="6">
    <source>
        <dbReference type="SAM" id="MobiDB-lite"/>
    </source>
</evidence>
<keyword evidence="5" id="KW-0968">Cytoplasmic vesicle</keyword>
<feature type="transmembrane region" description="Helical" evidence="7">
    <location>
        <begin position="105"/>
        <end position="127"/>
    </location>
</feature>
<organism evidence="8 9">
    <name type="scientific">Hondaea fermentalgiana</name>
    <dbReference type="NCBI Taxonomy" id="2315210"/>
    <lineage>
        <taxon>Eukaryota</taxon>
        <taxon>Sar</taxon>
        <taxon>Stramenopiles</taxon>
        <taxon>Bigyra</taxon>
        <taxon>Labyrinthulomycetes</taxon>
        <taxon>Thraustochytrida</taxon>
        <taxon>Thraustochytriidae</taxon>
        <taxon>Hondaea</taxon>
    </lineage>
</organism>
<dbReference type="GO" id="GO:0005789">
    <property type="term" value="C:endoplasmic reticulum membrane"/>
    <property type="evidence" value="ECO:0007669"/>
    <property type="project" value="TreeGrafter"/>
</dbReference>
<dbReference type="GO" id="GO:0031410">
    <property type="term" value="C:cytoplasmic vesicle"/>
    <property type="evidence" value="ECO:0007669"/>
    <property type="project" value="UniProtKB-KW"/>
</dbReference>
<feature type="compositionally biased region" description="Acidic residues" evidence="6">
    <location>
        <begin position="29"/>
        <end position="39"/>
    </location>
</feature>
<proteinExistence type="predicted"/>
<dbReference type="PANTHER" id="PTHR31792">
    <property type="entry name" value="VACUOLAR ATPASE ASSEMBLY INTEGRAL MEMBRANE PROTEIN VMA21"/>
    <property type="match status" value="1"/>
</dbReference>
<keyword evidence="2" id="KW-0256">Endoplasmic reticulum</keyword>
<keyword evidence="1 7" id="KW-0812">Transmembrane</keyword>
<dbReference type="InterPro" id="IPR019013">
    <property type="entry name" value="Vma21"/>
</dbReference>
<reference evidence="8 9" key="1">
    <citation type="submission" date="2017-12" db="EMBL/GenBank/DDBJ databases">
        <title>Sequencing, de novo assembly and annotation of complete genome of a new Thraustochytrid species, strain FCC1311.</title>
        <authorList>
            <person name="Sedici K."/>
            <person name="Godart F."/>
            <person name="Aiese Cigliano R."/>
            <person name="Sanseverino W."/>
            <person name="Barakat M."/>
            <person name="Ortet P."/>
            <person name="Marechal E."/>
            <person name="Cagnac O."/>
            <person name="Amato A."/>
        </authorList>
    </citation>
    <scope>NUCLEOTIDE SEQUENCE [LARGE SCALE GENOMIC DNA]</scope>
</reference>
<dbReference type="Pfam" id="PF09446">
    <property type="entry name" value="VMA21"/>
    <property type="match status" value="1"/>
</dbReference>
<feature type="transmembrane region" description="Helical" evidence="7">
    <location>
        <begin position="68"/>
        <end position="89"/>
    </location>
</feature>
<dbReference type="EMBL" id="BEYU01000016">
    <property type="protein sequence ID" value="GBG25874.1"/>
    <property type="molecule type" value="Genomic_DNA"/>
</dbReference>
<keyword evidence="9" id="KW-1185">Reference proteome</keyword>
<dbReference type="InParanoid" id="A0A2R5GDJ0"/>
<feature type="compositionally biased region" description="Low complexity" evidence="6">
    <location>
        <begin position="1"/>
        <end position="13"/>
    </location>
</feature>
<dbReference type="OrthoDB" id="160405at2759"/>